<reference evidence="2" key="1">
    <citation type="submission" date="2022-06" db="EMBL/GenBank/DDBJ databases">
        <authorList>
            <person name="Sun Q."/>
        </authorList>
    </citation>
    <scope>NUCLEOTIDE SEQUENCE</scope>
    <source>
        <strain evidence="2">S101</strain>
    </source>
</reference>
<dbReference type="Proteomes" id="UP001155380">
    <property type="component" value="Unassembled WGS sequence"/>
</dbReference>
<proteinExistence type="predicted"/>
<evidence type="ECO:0000259" key="1">
    <source>
        <dbReference type="Pfam" id="PF13521"/>
    </source>
</evidence>
<organism evidence="2 3">
    <name type="scientific">Ciceribacter sichuanensis</name>
    <dbReference type="NCBI Taxonomy" id="2949647"/>
    <lineage>
        <taxon>Bacteria</taxon>
        <taxon>Pseudomonadati</taxon>
        <taxon>Pseudomonadota</taxon>
        <taxon>Alphaproteobacteria</taxon>
        <taxon>Hyphomicrobiales</taxon>
        <taxon>Rhizobiaceae</taxon>
        <taxon>Ciceribacter</taxon>
    </lineage>
</organism>
<protein>
    <submittedName>
        <fullName evidence="2">AAA family ATPase</fullName>
    </submittedName>
</protein>
<evidence type="ECO:0000313" key="2">
    <source>
        <dbReference type="EMBL" id="MCO5956056.1"/>
    </source>
</evidence>
<dbReference type="Gene3D" id="3.40.50.300">
    <property type="entry name" value="P-loop containing nucleotide triphosphate hydrolases"/>
    <property type="match status" value="1"/>
</dbReference>
<feature type="domain" description="NadR/Ttd14 AAA" evidence="1">
    <location>
        <begin position="23"/>
        <end position="186"/>
    </location>
</feature>
<dbReference type="AlphaFoldDB" id="A0AAJ1BTZ2"/>
<dbReference type="Pfam" id="PF13521">
    <property type="entry name" value="AAA_28"/>
    <property type="match status" value="1"/>
</dbReference>
<accession>A0AAJ1BTZ2</accession>
<dbReference type="InterPro" id="IPR038727">
    <property type="entry name" value="NadR/Ttd14_AAA_dom"/>
</dbReference>
<evidence type="ECO:0000313" key="3">
    <source>
        <dbReference type="Proteomes" id="UP001155380"/>
    </source>
</evidence>
<name>A0AAJ1BTZ2_9HYPH</name>
<comment type="caution">
    <text evidence="2">The sequence shown here is derived from an EMBL/GenBank/DDBJ whole genome shotgun (WGS) entry which is preliminary data.</text>
</comment>
<gene>
    <name evidence="2" type="ORF">NBH21_04660</name>
</gene>
<dbReference type="RefSeq" id="WP_250912741.1">
    <property type="nucleotide sequence ID" value="NZ_JAMXLX010000001.1"/>
</dbReference>
<dbReference type="InterPro" id="IPR027417">
    <property type="entry name" value="P-loop_NTPase"/>
</dbReference>
<sequence>MNHVLNEGEYRLENIAARRDDLVMISGCSGGGKSTLLEELSRRGFATCEEPGRQVVREQLFIDGEALPWANLPLFVELTISRSINFMTEAACRGGRTFFDRGIVDQIAGLEQAGHIVPPVYLRAAERLRYHRQVFLLPPWPEIYRNDAERRHGLETAIEAFRYLENAYRRFGYELVEVPRAGVGERADFILSTLAQQEPG</sequence>
<dbReference type="EMBL" id="JAMXLX010000001">
    <property type="protein sequence ID" value="MCO5956056.1"/>
    <property type="molecule type" value="Genomic_DNA"/>
</dbReference>
<dbReference type="SUPFAM" id="SSF52540">
    <property type="entry name" value="P-loop containing nucleoside triphosphate hydrolases"/>
    <property type="match status" value="1"/>
</dbReference>